<keyword evidence="1" id="KW-0812">Transmembrane</keyword>
<sequence length="97" mass="9880">MTNAQMWALIVGFASPVLISVINQPQWSHAARTLVQVVVSVLVGLGSALFAGDFAGKDVVTSVLVAAVAAISAYKGVFKPSGIAPKVEKATSVAARG</sequence>
<evidence type="ECO:0000256" key="1">
    <source>
        <dbReference type="SAM" id="Phobius"/>
    </source>
</evidence>
<gene>
    <name evidence="2" type="ORF">GKJPGBOP_07080</name>
</gene>
<proteinExistence type="predicted"/>
<keyword evidence="1" id="KW-1133">Transmembrane helix</keyword>
<protein>
    <recommendedName>
        <fullName evidence="4">Holin</fullName>
    </recommendedName>
</protein>
<feature type="transmembrane region" description="Helical" evidence="1">
    <location>
        <begin position="34"/>
        <end position="53"/>
    </location>
</feature>
<feature type="transmembrane region" description="Helical" evidence="1">
    <location>
        <begin position="59"/>
        <end position="78"/>
    </location>
</feature>
<accession>A0A401WD84</accession>
<reference evidence="2 3" key="1">
    <citation type="submission" date="2018-11" db="EMBL/GenBank/DDBJ databases">
        <title>Whole genome sequence of Streptomyces paromomycinus NBRC 15454(T).</title>
        <authorList>
            <person name="Komaki H."/>
            <person name="Tamura T."/>
        </authorList>
    </citation>
    <scope>NUCLEOTIDE SEQUENCE [LARGE SCALE GENOMIC DNA]</scope>
    <source>
        <strain evidence="2 3">NBRC 15454</strain>
    </source>
</reference>
<organism evidence="2 3">
    <name type="scientific">Streptomyces paromomycinus</name>
    <name type="common">Streptomyces rimosus subsp. paromomycinus</name>
    <dbReference type="NCBI Taxonomy" id="92743"/>
    <lineage>
        <taxon>Bacteria</taxon>
        <taxon>Bacillati</taxon>
        <taxon>Actinomycetota</taxon>
        <taxon>Actinomycetes</taxon>
        <taxon>Kitasatosporales</taxon>
        <taxon>Streptomycetaceae</taxon>
        <taxon>Streptomyces</taxon>
    </lineage>
</organism>
<dbReference type="EMBL" id="BHZD01000001">
    <property type="protein sequence ID" value="GCD47314.1"/>
    <property type="molecule type" value="Genomic_DNA"/>
</dbReference>
<keyword evidence="1" id="KW-0472">Membrane</keyword>
<comment type="caution">
    <text evidence="2">The sequence shown here is derived from an EMBL/GenBank/DDBJ whole genome shotgun (WGS) entry which is preliminary data.</text>
</comment>
<keyword evidence="3" id="KW-1185">Reference proteome</keyword>
<dbReference type="Proteomes" id="UP000286746">
    <property type="component" value="Unassembled WGS sequence"/>
</dbReference>
<evidence type="ECO:0000313" key="2">
    <source>
        <dbReference type="EMBL" id="GCD47314.1"/>
    </source>
</evidence>
<evidence type="ECO:0008006" key="4">
    <source>
        <dbReference type="Google" id="ProtNLM"/>
    </source>
</evidence>
<dbReference type="RefSeq" id="WP_125057458.1">
    <property type="nucleotide sequence ID" value="NZ_BHZD01000001.1"/>
</dbReference>
<name>A0A401WD84_STREY</name>
<dbReference type="AlphaFoldDB" id="A0A401WD84"/>
<feature type="transmembrane region" description="Helical" evidence="1">
    <location>
        <begin position="6"/>
        <end position="22"/>
    </location>
</feature>
<evidence type="ECO:0000313" key="3">
    <source>
        <dbReference type="Proteomes" id="UP000286746"/>
    </source>
</evidence>